<gene>
    <name evidence="1" type="ORF">QOZ93_002663</name>
</gene>
<comment type="caution">
    <text evidence="1">The sequence shown here is derived from an EMBL/GenBank/DDBJ whole genome shotgun (WGS) entry which is preliminary data.</text>
</comment>
<protein>
    <submittedName>
        <fullName evidence="1">Uncharacterized protein</fullName>
    </submittedName>
</protein>
<evidence type="ECO:0000313" key="2">
    <source>
        <dbReference type="Proteomes" id="UP001224418"/>
    </source>
</evidence>
<keyword evidence="2" id="KW-1185">Reference proteome</keyword>
<name>A0ABU0JUY0_HATLI</name>
<dbReference type="EMBL" id="JAUSWN010000034">
    <property type="protein sequence ID" value="MDQ0480913.1"/>
    <property type="molecule type" value="Genomic_DNA"/>
</dbReference>
<dbReference type="RefSeq" id="WP_307357219.1">
    <property type="nucleotide sequence ID" value="NZ_BAAACJ010000052.1"/>
</dbReference>
<organism evidence="1 2">
    <name type="scientific">Hathewaya limosa</name>
    <name type="common">Clostridium limosum</name>
    <dbReference type="NCBI Taxonomy" id="1536"/>
    <lineage>
        <taxon>Bacteria</taxon>
        <taxon>Bacillati</taxon>
        <taxon>Bacillota</taxon>
        <taxon>Clostridia</taxon>
        <taxon>Eubacteriales</taxon>
        <taxon>Clostridiaceae</taxon>
        <taxon>Hathewaya</taxon>
    </lineage>
</organism>
<proteinExistence type="predicted"/>
<reference evidence="1 2" key="1">
    <citation type="submission" date="2023-07" db="EMBL/GenBank/DDBJ databases">
        <title>Genomic Encyclopedia of Type Strains, Phase IV (KMG-IV): sequencing the most valuable type-strain genomes for metagenomic binning, comparative biology and taxonomic classification.</title>
        <authorList>
            <person name="Goeker M."/>
        </authorList>
    </citation>
    <scope>NUCLEOTIDE SEQUENCE [LARGE SCALE GENOMIC DNA]</scope>
    <source>
        <strain evidence="1 2">DSM 1400</strain>
    </source>
</reference>
<evidence type="ECO:0000313" key="1">
    <source>
        <dbReference type="EMBL" id="MDQ0480913.1"/>
    </source>
</evidence>
<accession>A0ABU0JUY0</accession>
<dbReference type="Proteomes" id="UP001224418">
    <property type="component" value="Unassembled WGS sequence"/>
</dbReference>
<sequence length="79" mass="9379">MENTTSKRLKKDKSSYYNISKINQAYGSDTFIHNIEEKGMPLDDFVDNYPSFYFPWGKSTYVQETINERSDIRIRKLQS</sequence>